<feature type="transmembrane region" description="Helical" evidence="1">
    <location>
        <begin position="12"/>
        <end position="30"/>
    </location>
</feature>
<dbReference type="EMBL" id="MUGW01000009">
    <property type="protein sequence ID" value="OXA94452.1"/>
    <property type="molecule type" value="Genomic_DNA"/>
</dbReference>
<evidence type="ECO:0000256" key="1">
    <source>
        <dbReference type="SAM" id="Phobius"/>
    </source>
</evidence>
<feature type="transmembrane region" description="Helical" evidence="1">
    <location>
        <begin position="192"/>
        <end position="209"/>
    </location>
</feature>
<comment type="caution">
    <text evidence="2">The sequence shown here is derived from an EMBL/GenBank/DDBJ whole genome shotgun (WGS) entry which is preliminary data.</text>
</comment>
<sequence>MPILVKKNKAAFLLIAMANLIVAGCVFFILPPKFFYDAAIIIYDKGNEIGLIGSYPLTILFYKITGLRHLPFPVIGLLQFPILIYVLYKIGIPNDFEKLNIKNGLVYLGFFMIAVFISMPSKEFITYLSVSTIVFVFMNDKISFQKSILCAVFILFVFGLLYRPYFALIPIIGFGMYCVSFINFKNKTLSTIFYGLLIIIFLSLSYGVLKGQHFSEITREVVNSTRVGAQDSNSSITSPLKADTWYGELVAIIYGFFTVNIPINGLKHILSPQIILFVIWQLLLFYILLVRFSKCLKQRKKYRYELAILLILFSFFIIQGVFEPDLGSAVRHKIGVFPLIYFALYYESFRKELYPNI</sequence>
<keyword evidence="1" id="KW-0812">Transmembrane</keyword>
<dbReference type="RefSeq" id="WP_089048790.1">
    <property type="nucleotide sequence ID" value="NZ_FXTV01000012.1"/>
</dbReference>
<evidence type="ECO:0000313" key="3">
    <source>
        <dbReference type="Proteomes" id="UP000198345"/>
    </source>
</evidence>
<feature type="transmembrane region" description="Helical" evidence="1">
    <location>
        <begin position="302"/>
        <end position="322"/>
    </location>
</feature>
<keyword evidence="1" id="KW-1133">Transmembrane helix</keyword>
<evidence type="ECO:0000313" key="2">
    <source>
        <dbReference type="EMBL" id="OXA94452.1"/>
    </source>
</evidence>
<evidence type="ECO:0008006" key="4">
    <source>
        <dbReference type="Google" id="ProtNLM"/>
    </source>
</evidence>
<dbReference type="OrthoDB" id="2286267at2"/>
<reference evidence="2 3" key="1">
    <citation type="submission" date="2016-11" db="EMBL/GenBank/DDBJ databases">
        <title>Whole genomes of Flavobacteriaceae.</title>
        <authorList>
            <person name="Stine C."/>
            <person name="Li C."/>
            <person name="Tadesse D."/>
        </authorList>
    </citation>
    <scope>NUCLEOTIDE SEQUENCE [LARGE SCALE GENOMIC DNA]</scope>
    <source>
        <strain evidence="2 3">DSM 18292</strain>
    </source>
</reference>
<proteinExistence type="predicted"/>
<name>A0A226HJX8_9FLAO</name>
<feature type="transmembrane region" description="Helical" evidence="1">
    <location>
        <begin position="149"/>
        <end position="172"/>
    </location>
</feature>
<dbReference type="Proteomes" id="UP000198345">
    <property type="component" value="Unassembled WGS sequence"/>
</dbReference>
<organism evidence="2 3">
    <name type="scientific">Flavobacterium hercynium</name>
    <dbReference type="NCBI Taxonomy" id="387094"/>
    <lineage>
        <taxon>Bacteria</taxon>
        <taxon>Pseudomonadati</taxon>
        <taxon>Bacteroidota</taxon>
        <taxon>Flavobacteriia</taxon>
        <taxon>Flavobacteriales</taxon>
        <taxon>Flavobacteriaceae</taxon>
        <taxon>Flavobacterium</taxon>
    </lineage>
</organism>
<dbReference type="AlphaFoldDB" id="A0A226HJX8"/>
<feature type="transmembrane region" description="Helical" evidence="1">
    <location>
        <begin position="100"/>
        <end position="118"/>
    </location>
</feature>
<feature type="transmembrane region" description="Helical" evidence="1">
    <location>
        <begin position="70"/>
        <end position="88"/>
    </location>
</feature>
<keyword evidence="1" id="KW-0472">Membrane</keyword>
<protein>
    <recommendedName>
        <fullName evidence="4">Glycosyltransferase RgtA/B/C/D-like domain-containing protein</fullName>
    </recommendedName>
</protein>
<dbReference type="PROSITE" id="PS51257">
    <property type="entry name" value="PROKAR_LIPOPROTEIN"/>
    <property type="match status" value="1"/>
</dbReference>
<gene>
    <name evidence="2" type="ORF">B0A66_05175</name>
</gene>
<accession>A0A226HJX8</accession>
<feature type="transmembrane region" description="Helical" evidence="1">
    <location>
        <begin position="245"/>
        <end position="263"/>
    </location>
</feature>
<feature type="transmembrane region" description="Helical" evidence="1">
    <location>
        <begin position="269"/>
        <end position="290"/>
    </location>
</feature>
<keyword evidence="3" id="KW-1185">Reference proteome</keyword>